<evidence type="ECO:0000256" key="1">
    <source>
        <dbReference type="SAM" id="MobiDB-lite"/>
    </source>
</evidence>
<sequence>MAESLRIDVKQDDDDNGRGEADRFDQKVNSLERIFLIANFILELPSAAFDQLSSVHKPQYALLSMLISFTVLIISIIDLIHKGRKERVTWMRSGLIPWFYYPYPNPKPFGTFPDIIGLVCAVFQFIFASISYAFLSRRADNPIKVSVWPIIFAFGLLSSRLSGNATQRKANPSCKETE</sequence>
<dbReference type="PANTHER" id="PTHR48473">
    <property type="entry name" value="TIR DOMAIN-CONTAINING PROTEIN"/>
    <property type="match status" value="1"/>
</dbReference>
<dbReference type="AlphaFoldDB" id="A0A6A6N3I5"/>
<protein>
    <submittedName>
        <fullName evidence="3">Uncharacterized protein</fullName>
    </submittedName>
</protein>
<evidence type="ECO:0000256" key="2">
    <source>
        <dbReference type="SAM" id="Phobius"/>
    </source>
</evidence>
<feature type="transmembrane region" description="Helical" evidence="2">
    <location>
        <begin position="60"/>
        <end position="80"/>
    </location>
</feature>
<dbReference type="Proteomes" id="UP000467840">
    <property type="component" value="Chromosome 10"/>
</dbReference>
<keyword evidence="4" id="KW-1185">Reference proteome</keyword>
<keyword evidence="2" id="KW-0812">Transmembrane</keyword>
<evidence type="ECO:0000313" key="3">
    <source>
        <dbReference type="EMBL" id="KAF2319136.1"/>
    </source>
</evidence>
<evidence type="ECO:0000313" key="4">
    <source>
        <dbReference type="Proteomes" id="UP000467840"/>
    </source>
</evidence>
<name>A0A6A6N3I5_HEVBR</name>
<dbReference type="PANTHER" id="PTHR48473:SF1">
    <property type="entry name" value="TIR DOMAIN-CONTAINING PROTEIN"/>
    <property type="match status" value="1"/>
</dbReference>
<comment type="caution">
    <text evidence="3">The sequence shown here is derived from an EMBL/GenBank/DDBJ whole genome shotgun (WGS) entry which is preliminary data.</text>
</comment>
<keyword evidence="2" id="KW-0472">Membrane</keyword>
<proteinExistence type="predicted"/>
<keyword evidence="2" id="KW-1133">Transmembrane helix</keyword>
<reference evidence="3 4" key="1">
    <citation type="journal article" date="2020" name="Mol. Plant">
        <title>The Chromosome-Based Rubber Tree Genome Provides New Insights into Spurge Genome Evolution and Rubber Biosynthesis.</title>
        <authorList>
            <person name="Liu J."/>
            <person name="Shi C."/>
            <person name="Shi C.C."/>
            <person name="Li W."/>
            <person name="Zhang Q.J."/>
            <person name="Zhang Y."/>
            <person name="Li K."/>
            <person name="Lu H.F."/>
            <person name="Shi C."/>
            <person name="Zhu S.T."/>
            <person name="Xiao Z.Y."/>
            <person name="Nan H."/>
            <person name="Yue Y."/>
            <person name="Zhu X.G."/>
            <person name="Wu Y."/>
            <person name="Hong X.N."/>
            <person name="Fan G.Y."/>
            <person name="Tong Y."/>
            <person name="Zhang D."/>
            <person name="Mao C.L."/>
            <person name="Liu Y.L."/>
            <person name="Hao S.J."/>
            <person name="Liu W.Q."/>
            <person name="Lv M.Q."/>
            <person name="Zhang H.B."/>
            <person name="Liu Y."/>
            <person name="Hu-Tang G.R."/>
            <person name="Wang J.P."/>
            <person name="Wang J.H."/>
            <person name="Sun Y.H."/>
            <person name="Ni S.B."/>
            <person name="Chen W.B."/>
            <person name="Zhang X.C."/>
            <person name="Jiao Y.N."/>
            <person name="Eichler E.E."/>
            <person name="Li G.H."/>
            <person name="Liu X."/>
            <person name="Gao L.Z."/>
        </authorList>
    </citation>
    <scope>NUCLEOTIDE SEQUENCE [LARGE SCALE GENOMIC DNA]</scope>
    <source>
        <strain evidence="4">cv. GT1</strain>
        <tissue evidence="3">Leaf</tissue>
    </source>
</reference>
<organism evidence="3 4">
    <name type="scientific">Hevea brasiliensis</name>
    <name type="common">Para rubber tree</name>
    <name type="synonym">Siphonia brasiliensis</name>
    <dbReference type="NCBI Taxonomy" id="3981"/>
    <lineage>
        <taxon>Eukaryota</taxon>
        <taxon>Viridiplantae</taxon>
        <taxon>Streptophyta</taxon>
        <taxon>Embryophyta</taxon>
        <taxon>Tracheophyta</taxon>
        <taxon>Spermatophyta</taxon>
        <taxon>Magnoliopsida</taxon>
        <taxon>eudicotyledons</taxon>
        <taxon>Gunneridae</taxon>
        <taxon>Pentapetalae</taxon>
        <taxon>rosids</taxon>
        <taxon>fabids</taxon>
        <taxon>Malpighiales</taxon>
        <taxon>Euphorbiaceae</taxon>
        <taxon>Crotonoideae</taxon>
        <taxon>Micrandreae</taxon>
        <taxon>Hevea</taxon>
    </lineage>
</organism>
<feature type="transmembrane region" description="Helical" evidence="2">
    <location>
        <begin position="115"/>
        <end position="135"/>
    </location>
</feature>
<dbReference type="EMBL" id="JAAGAX010000003">
    <property type="protein sequence ID" value="KAF2319136.1"/>
    <property type="molecule type" value="Genomic_DNA"/>
</dbReference>
<feature type="region of interest" description="Disordered" evidence="1">
    <location>
        <begin position="1"/>
        <end position="22"/>
    </location>
</feature>
<accession>A0A6A6N3I5</accession>
<gene>
    <name evidence="3" type="ORF">GH714_013515</name>
</gene>